<dbReference type="Proteomes" id="UP000828941">
    <property type="component" value="Chromosome 9"/>
</dbReference>
<proteinExistence type="predicted"/>
<dbReference type="EMBL" id="CM039434">
    <property type="protein sequence ID" value="KAI4324015.1"/>
    <property type="molecule type" value="Genomic_DNA"/>
</dbReference>
<evidence type="ECO:0000313" key="2">
    <source>
        <dbReference type="Proteomes" id="UP000828941"/>
    </source>
</evidence>
<name>A0ACB9MJI9_BAUVA</name>
<comment type="caution">
    <text evidence="1">The sequence shown here is derived from an EMBL/GenBank/DDBJ whole genome shotgun (WGS) entry which is preliminary data.</text>
</comment>
<gene>
    <name evidence="1" type="ORF">L6164_023583</name>
</gene>
<evidence type="ECO:0000313" key="1">
    <source>
        <dbReference type="EMBL" id="KAI4324015.1"/>
    </source>
</evidence>
<organism evidence="1 2">
    <name type="scientific">Bauhinia variegata</name>
    <name type="common">Purple orchid tree</name>
    <name type="synonym">Phanera variegata</name>
    <dbReference type="NCBI Taxonomy" id="167791"/>
    <lineage>
        <taxon>Eukaryota</taxon>
        <taxon>Viridiplantae</taxon>
        <taxon>Streptophyta</taxon>
        <taxon>Embryophyta</taxon>
        <taxon>Tracheophyta</taxon>
        <taxon>Spermatophyta</taxon>
        <taxon>Magnoliopsida</taxon>
        <taxon>eudicotyledons</taxon>
        <taxon>Gunneridae</taxon>
        <taxon>Pentapetalae</taxon>
        <taxon>rosids</taxon>
        <taxon>fabids</taxon>
        <taxon>Fabales</taxon>
        <taxon>Fabaceae</taxon>
        <taxon>Cercidoideae</taxon>
        <taxon>Cercideae</taxon>
        <taxon>Bauhiniinae</taxon>
        <taxon>Bauhinia</taxon>
    </lineage>
</organism>
<keyword evidence="2" id="KW-1185">Reference proteome</keyword>
<reference evidence="1 2" key="1">
    <citation type="journal article" date="2022" name="DNA Res.">
        <title>Chromosomal-level genome assembly of the orchid tree Bauhinia variegata (Leguminosae; Cercidoideae) supports the allotetraploid origin hypothesis of Bauhinia.</title>
        <authorList>
            <person name="Zhong Y."/>
            <person name="Chen Y."/>
            <person name="Zheng D."/>
            <person name="Pang J."/>
            <person name="Liu Y."/>
            <person name="Luo S."/>
            <person name="Meng S."/>
            <person name="Qian L."/>
            <person name="Wei D."/>
            <person name="Dai S."/>
            <person name="Zhou R."/>
        </authorList>
    </citation>
    <scope>NUCLEOTIDE SEQUENCE [LARGE SCALE GENOMIC DNA]</scope>
    <source>
        <strain evidence="1">BV-YZ2020</strain>
    </source>
</reference>
<accession>A0ACB9MJI9</accession>
<sequence length="117" mass="13562">MEDARYDLATVFAFFGVFVFTLSIYFMSRPRSIYLIDFACYKPSDDLKVSREQFIELARKSGKFDEGSLQFQRRILMSSSIGDETYIPKAVIASSENYATMKEGRAEYDTAPLWQYL</sequence>
<protein>
    <submittedName>
        <fullName evidence="1">Uncharacterized protein</fullName>
    </submittedName>
</protein>